<dbReference type="GO" id="GO:0070628">
    <property type="term" value="F:proteasome binding"/>
    <property type="evidence" value="ECO:0007669"/>
    <property type="project" value="TreeGrafter"/>
</dbReference>
<feature type="domain" description="Pru" evidence="6">
    <location>
        <begin position="3"/>
        <end position="115"/>
    </location>
</feature>
<dbReference type="GO" id="GO:0005634">
    <property type="term" value="C:nucleus"/>
    <property type="evidence" value="ECO:0007669"/>
    <property type="project" value="UniProtKB-SubCell"/>
</dbReference>
<dbReference type="OrthoDB" id="7777654at2759"/>
<sequence length="129" mass="14979">MVPEKGVICEIRAGKCNYKDNVVSPDERKGCLRLYRGDDCLLSSQWLTREDNKIEDNHYVFDDAYLERIDRCDTGEVYVLRFTNSPLKLLYWMQETNLTTIKNFVETFNLNTGSNDKKVAVKPETSAQE</sequence>
<dbReference type="eggNOG" id="KOG3037">
    <property type="taxonomic scope" value="Eukaryota"/>
</dbReference>
<comment type="subcellular location">
    <subcellularLocation>
        <location evidence="2">Cytoplasm</location>
    </subcellularLocation>
    <subcellularLocation>
        <location evidence="1">Nucleus</location>
    </subcellularLocation>
</comment>
<keyword evidence="4" id="KW-0647">Proteasome</keyword>
<dbReference type="GO" id="GO:0061133">
    <property type="term" value="F:endopeptidase activator activity"/>
    <property type="evidence" value="ECO:0007669"/>
    <property type="project" value="TreeGrafter"/>
</dbReference>
<dbReference type="Proteomes" id="UP000031512">
    <property type="component" value="Chromosome 1"/>
</dbReference>
<evidence type="ECO:0000256" key="4">
    <source>
        <dbReference type="ARBA" id="ARBA00022942"/>
    </source>
</evidence>
<keyword evidence="5" id="KW-0539">Nucleus</keyword>
<dbReference type="VEuPathDB" id="PiroplasmaDB:BEWA_020640"/>
<dbReference type="InterPro" id="IPR006773">
    <property type="entry name" value="Rpn13/ADRM1"/>
</dbReference>
<dbReference type="GO" id="GO:0008541">
    <property type="term" value="C:proteasome regulatory particle, lid subcomplex"/>
    <property type="evidence" value="ECO:0007669"/>
    <property type="project" value="TreeGrafter"/>
</dbReference>
<evidence type="ECO:0000313" key="7">
    <source>
        <dbReference type="EMBL" id="AFZ79217.1"/>
    </source>
</evidence>
<evidence type="ECO:0000256" key="1">
    <source>
        <dbReference type="ARBA" id="ARBA00004123"/>
    </source>
</evidence>
<evidence type="ECO:0000256" key="2">
    <source>
        <dbReference type="ARBA" id="ARBA00004496"/>
    </source>
</evidence>
<name>L0AU99_THEEQ</name>
<dbReference type="GO" id="GO:0005737">
    <property type="term" value="C:cytoplasm"/>
    <property type="evidence" value="ECO:0007669"/>
    <property type="project" value="UniProtKB-SubCell"/>
</dbReference>
<evidence type="ECO:0000256" key="5">
    <source>
        <dbReference type="ARBA" id="ARBA00023242"/>
    </source>
</evidence>
<keyword evidence="8" id="KW-1185">Reference proteome</keyword>
<dbReference type="PROSITE" id="PS51917">
    <property type="entry name" value="PRU"/>
    <property type="match status" value="1"/>
</dbReference>
<keyword evidence="3" id="KW-0963">Cytoplasm</keyword>
<dbReference type="PANTHER" id="PTHR12225">
    <property type="entry name" value="ADHESION REGULATING MOLECULE 1 110 KDA CELL MEMBRANE GLYCOPROTEIN"/>
    <property type="match status" value="1"/>
</dbReference>
<reference evidence="7 8" key="1">
    <citation type="journal article" date="2012" name="BMC Genomics">
        <title>Comparative genomic analysis and phylogenetic position of Theileria equi.</title>
        <authorList>
            <person name="Kappmeyer L.S."/>
            <person name="Thiagarajan M."/>
            <person name="Herndon D.R."/>
            <person name="Ramsay J.D."/>
            <person name="Caler E."/>
            <person name="Djikeng A."/>
            <person name="Gillespie J.J."/>
            <person name="Lau A.O."/>
            <person name="Roalson E.H."/>
            <person name="Silva J.C."/>
            <person name="Silva M.G."/>
            <person name="Suarez C.E."/>
            <person name="Ueti M.W."/>
            <person name="Nene V.M."/>
            <person name="Mealey R.H."/>
            <person name="Knowles D.P."/>
            <person name="Brayton K.A."/>
        </authorList>
    </citation>
    <scope>NUCLEOTIDE SEQUENCE [LARGE SCALE GENOMIC DNA]</scope>
    <source>
        <strain evidence="7 8">WA</strain>
    </source>
</reference>
<dbReference type="RefSeq" id="XP_004828883.1">
    <property type="nucleotide sequence ID" value="XM_004828826.1"/>
</dbReference>
<organism evidence="7 8">
    <name type="scientific">Theileria equi strain WA</name>
    <dbReference type="NCBI Taxonomy" id="1537102"/>
    <lineage>
        <taxon>Eukaryota</taxon>
        <taxon>Sar</taxon>
        <taxon>Alveolata</taxon>
        <taxon>Apicomplexa</taxon>
        <taxon>Aconoidasida</taxon>
        <taxon>Piroplasmida</taxon>
        <taxon>Theileriidae</taxon>
        <taxon>Theileria</taxon>
    </lineage>
</organism>
<dbReference type="STRING" id="1537102.L0AU99"/>
<dbReference type="InterPro" id="IPR044868">
    <property type="entry name" value="Rpn13/ADRM1_Pru"/>
</dbReference>
<accession>L0AU99</accession>
<dbReference type="KEGG" id="beq:BEWA_020640"/>
<dbReference type="PANTHER" id="PTHR12225:SF0">
    <property type="entry name" value="PROTEASOMAL UBIQUITIN RECEPTOR ADRM1"/>
    <property type="match status" value="1"/>
</dbReference>
<protein>
    <recommendedName>
        <fullName evidence="6">Pru domain-containing protein</fullName>
    </recommendedName>
</protein>
<dbReference type="EMBL" id="CP001669">
    <property type="protein sequence ID" value="AFZ79217.1"/>
    <property type="molecule type" value="Genomic_DNA"/>
</dbReference>
<dbReference type="Gene3D" id="2.30.29.70">
    <property type="entry name" value="Proteasomal ubiquitin receptor Rpn13/ADRM1"/>
    <property type="match status" value="1"/>
</dbReference>
<dbReference type="GeneID" id="15803564"/>
<evidence type="ECO:0000256" key="3">
    <source>
        <dbReference type="ARBA" id="ARBA00022490"/>
    </source>
</evidence>
<gene>
    <name evidence="7" type="ORF">BEWA_020640</name>
</gene>
<dbReference type="AlphaFoldDB" id="L0AU99"/>
<evidence type="ECO:0000313" key="8">
    <source>
        <dbReference type="Proteomes" id="UP000031512"/>
    </source>
</evidence>
<proteinExistence type="predicted"/>
<dbReference type="InterPro" id="IPR038633">
    <property type="entry name" value="Rpn13/ADRM1_Pru_sf"/>
</dbReference>
<dbReference type="Pfam" id="PF04683">
    <property type="entry name" value="Rpn13_ADRM1_Pru"/>
    <property type="match status" value="1"/>
</dbReference>
<evidence type="ECO:0000259" key="6">
    <source>
        <dbReference type="PROSITE" id="PS51917"/>
    </source>
</evidence>